<evidence type="ECO:0000313" key="1">
    <source>
        <dbReference type="EMBL" id="CAB0014632.1"/>
    </source>
</evidence>
<accession>A0A6H5HCN6</accession>
<sequence>MFLQENCAEFEFLVIQQCDELINALEARKLQLIDYVRQDRDSKVRALKEQVQACTSKLQHTTAVMQFCIEALKENDSSAFLQNHFLNKCLCIPPNAPTIIPEECSAENNSVTVAWQPPATSYVEAYVLELDDGNGGEFRVCLSEVMSPSEYGTYFGQNGSFTNVSS</sequence>
<dbReference type="Gene3D" id="1.20.5.170">
    <property type="match status" value="1"/>
</dbReference>
<evidence type="ECO:0008006" key="4">
    <source>
        <dbReference type="Google" id="ProtNLM"/>
    </source>
</evidence>
<organism evidence="2 3">
    <name type="scientific">Nesidiocoris tenuis</name>
    <dbReference type="NCBI Taxonomy" id="355587"/>
    <lineage>
        <taxon>Eukaryota</taxon>
        <taxon>Metazoa</taxon>
        <taxon>Ecdysozoa</taxon>
        <taxon>Arthropoda</taxon>
        <taxon>Hexapoda</taxon>
        <taxon>Insecta</taxon>
        <taxon>Pterygota</taxon>
        <taxon>Neoptera</taxon>
        <taxon>Paraneoptera</taxon>
        <taxon>Hemiptera</taxon>
        <taxon>Heteroptera</taxon>
        <taxon>Panheteroptera</taxon>
        <taxon>Cimicomorpha</taxon>
        <taxon>Miridae</taxon>
        <taxon>Dicyphina</taxon>
        <taxon>Nesidiocoris</taxon>
    </lineage>
</organism>
<evidence type="ECO:0000313" key="3">
    <source>
        <dbReference type="Proteomes" id="UP000479000"/>
    </source>
</evidence>
<reference evidence="2 3" key="1">
    <citation type="submission" date="2020-02" db="EMBL/GenBank/DDBJ databases">
        <authorList>
            <person name="Ferguson B K."/>
        </authorList>
    </citation>
    <scope>NUCLEOTIDE SEQUENCE [LARGE SCALE GENOMIC DNA]</scope>
</reference>
<protein>
    <recommendedName>
        <fullName evidence="4">Fibronectin type-III domain-containing protein</fullName>
    </recommendedName>
</protein>
<dbReference type="InterPro" id="IPR050617">
    <property type="entry name" value="E3_ligase_FN3/SPRY"/>
</dbReference>
<dbReference type="EMBL" id="CADCXU010028141">
    <property type="protein sequence ID" value="CAB0014633.1"/>
    <property type="molecule type" value="Genomic_DNA"/>
</dbReference>
<dbReference type="AlphaFoldDB" id="A0A6H5HCN6"/>
<dbReference type="EMBL" id="CADCXU010028140">
    <property type="protein sequence ID" value="CAB0014632.1"/>
    <property type="molecule type" value="Genomic_DNA"/>
</dbReference>
<proteinExistence type="predicted"/>
<evidence type="ECO:0000313" key="2">
    <source>
        <dbReference type="EMBL" id="CAB0014633.1"/>
    </source>
</evidence>
<dbReference type="GO" id="GO:0043005">
    <property type="term" value="C:neuron projection"/>
    <property type="evidence" value="ECO:0007669"/>
    <property type="project" value="TreeGrafter"/>
</dbReference>
<dbReference type="Proteomes" id="UP000479000">
    <property type="component" value="Unassembled WGS sequence"/>
</dbReference>
<gene>
    <name evidence="1" type="ORF">NTEN_LOCUS19048</name>
    <name evidence="2" type="ORF">NTEN_LOCUS19049</name>
</gene>
<name>A0A6H5HCN6_9HEMI</name>
<dbReference type="GO" id="GO:0007411">
    <property type="term" value="P:axon guidance"/>
    <property type="evidence" value="ECO:0007669"/>
    <property type="project" value="TreeGrafter"/>
</dbReference>
<dbReference type="OrthoDB" id="295536at2759"/>
<dbReference type="InterPro" id="IPR013783">
    <property type="entry name" value="Ig-like_fold"/>
</dbReference>
<dbReference type="PANTHER" id="PTHR24099:SF15">
    <property type="entry name" value="E3 UBIQUITIN-PROTEIN LIGASE TRIM9"/>
    <property type="match status" value="1"/>
</dbReference>
<dbReference type="Gene3D" id="2.60.40.10">
    <property type="entry name" value="Immunoglobulins"/>
    <property type="match status" value="1"/>
</dbReference>
<keyword evidence="3" id="KW-1185">Reference proteome</keyword>
<dbReference type="SUPFAM" id="SSF49265">
    <property type="entry name" value="Fibronectin type III"/>
    <property type="match status" value="1"/>
</dbReference>
<dbReference type="PANTHER" id="PTHR24099">
    <property type="entry name" value="E3 UBIQUITIN-PROTEIN LIGASE TRIM36-RELATED"/>
    <property type="match status" value="1"/>
</dbReference>
<dbReference type="InterPro" id="IPR036116">
    <property type="entry name" value="FN3_sf"/>
</dbReference>